<keyword evidence="3" id="KW-1185">Reference proteome</keyword>
<keyword evidence="1" id="KW-0472">Membrane</keyword>
<evidence type="ECO:0000256" key="1">
    <source>
        <dbReference type="SAM" id="Phobius"/>
    </source>
</evidence>
<evidence type="ECO:0000313" key="2">
    <source>
        <dbReference type="EMBL" id="KAK9181563.1"/>
    </source>
</evidence>
<dbReference type="EMBL" id="JBCGBO010000024">
    <property type="protein sequence ID" value="KAK9181563.1"/>
    <property type="molecule type" value="Genomic_DNA"/>
</dbReference>
<reference evidence="2 3" key="1">
    <citation type="submission" date="2024-05" db="EMBL/GenBank/DDBJ databases">
        <title>Haplotype-resolved chromosome-level genome assembly of Huyou (Citrus changshanensis).</title>
        <authorList>
            <person name="Miao C."/>
            <person name="Chen W."/>
            <person name="Wu Y."/>
            <person name="Wang L."/>
            <person name="Zhao S."/>
            <person name="Grierson D."/>
            <person name="Xu C."/>
            <person name="Chen K."/>
        </authorList>
    </citation>
    <scope>NUCLEOTIDE SEQUENCE [LARGE SCALE GENOMIC DNA]</scope>
    <source>
        <strain evidence="2">01-14</strain>
        <tissue evidence="2">Leaf</tissue>
    </source>
</reference>
<accession>A0AAP0QAV7</accession>
<evidence type="ECO:0000313" key="3">
    <source>
        <dbReference type="Proteomes" id="UP001428341"/>
    </source>
</evidence>
<proteinExistence type="predicted"/>
<name>A0AAP0QAV7_9ROSI</name>
<organism evidence="2 3">
    <name type="scientific">Citrus x changshan-huyou</name>
    <dbReference type="NCBI Taxonomy" id="2935761"/>
    <lineage>
        <taxon>Eukaryota</taxon>
        <taxon>Viridiplantae</taxon>
        <taxon>Streptophyta</taxon>
        <taxon>Embryophyta</taxon>
        <taxon>Tracheophyta</taxon>
        <taxon>Spermatophyta</taxon>
        <taxon>Magnoliopsida</taxon>
        <taxon>eudicotyledons</taxon>
        <taxon>Gunneridae</taxon>
        <taxon>Pentapetalae</taxon>
        <taxon>rosids</taxon>
        <taxon>malvids</taxon>
        <taxon>Sapindales</taxon>
        <taxon>Rutaceae</taxon>
        <taxon>Aurantioideae</taxon>
        <taxon>Citrus</taxon>
    </lineage>
</organism>
<keyword evidence="1" id="KW-0812">Transmembrane</keyword>
<dbReference type="AlphaFoldDB" id="A0AAP0QAV7"/>
<sequence>MPIKMRLGTFGLRRRHHGRLEELKAAIPSDFSDQPEFDPIPIKSDRMAENLYTNVYVINSEDVNFFLLRRSFWPPKLELSFLLPLSLRSQKWIRDAGGIAGVNPPMPKLAQGVYGKTVQLRFDKLLIMGSQFVLKMVWFQFGRVFPSLNFSVPFFIGFFLFYSRCPTFLFTLHPPSISDRGSPHGTPTAILWVNVGHCISLGGSGHSATVVIS</sequence>
<dbReference type="Proteomes" id="UP001428341">
    <property type="component" value="Unassembled WGS sequence"/>
</dbReference>
<keyword evidence="1" id="KW-1133">Transmembrane helix</keyword>
<gene>
    <name evidence="2" type="ORF">WN944_024700</name>
</gene>
<comment type="caution">
    <text evidence="2">The sequence shown here is derived from an EMBL/GenBank/DDBJ whole genome shotgun (WGS) entry which is preliminary data.</text>
</comment>
<feature type="transmembrane region" description="Helical" evidence="1">
    <location>
        <begin position="151"/>
        <end position="172"/>
    </location>
</feature>
<protein>
    <submittedName>
        <fullName evidence="2">Uncharacterized protein</fullName>
    </submittedName>
</protein>